<dbReference type="GO" id="GO:0008422">
    <property type="term" value="F:beta-glucosidase activity"/>
    <property type="evidence" value="ECO:0007669"/>
    <property type="project" value="TreeGrafter"/>
</dbReference>
<sequence length="403" mass="48075">MNLKFPENFFWGCATSAHQVEGNNKNNDWWRAEQIGEVPYKSEEACDSYNRYQEDFDLAKKMHNNAHRFSIEWSRIEPREGNFNQNEIEHYRKVIHALKERGMEPFVTLHHFTNPIWFADIGGWANKKAPFYFARYAEYVVKNLGEEVKYWITINEPNVYVGMLALGYGPWTHWPDQSRKNFFRFMRLAKNMTKAHKKAYKKIKKLQPNSFVGLNHGNVFVGRANNNLVTYFVWFLVNWFKNKLFLNKVARYLDFVGFSYYTRVIITPSFSNPETWVRWEHKDDRPVADGGWEIYPQGIYFVTKQAMRYKKPIFIFENGIADADDDQRSMFIKNHLRWLHKAISEGADVRGYFYWSLLDNFEWAEGFKQKFGLVEVNFNTFERKARPSSIFYAQICKDNELKI</sequence>
<reference evidence="5 6" key="1">
    <citation type="journal article" date="2016" name="Nat. Commun.">
        <title>Thousands of microbial genomes shed light on interconnected biogeochemical processes in an aquifer system.</title>
        <authorList>
            <person name="Anantharaman K."/>
            <person name="Brown C.T."/>
            <person name="Hug L.A."/>
            <person name="Sharon I."/>
            <person name="Castelle C.J."/>
            <person name="Probst A.J."/>
            <person name="Thomas B.C."/>
            <person name="Singh A."/>
            <person name="Wilkins M.J."/>
            <person name="Karaoz U."/>
            <person name="Brodie E.L."/>
            <person name="Williams K.H."/>
            <person name="Hubbard S.S."/>
            <person name="Banfield J.F."/>
        </authorList>
    </citation>
    <scope>NUCLEOTIDE SEQUENCE [LARGE SCALE GENOMIC DNA]</scope>
</reference>
<dbReference type="AlphaFoldDB" id="A0A1G2HHU9"/>
<evidence type="ECO:0000256" key="2">
    <source>
        <dbReference type="ARBA" id="ARBA00022801"/>
    </source>
</evidence>
<dbReference type="EMBL" id="MHOK01000009">
    <property type="protein sequence ID" value="OGZ62047.1"/>
    <property type="molecule type" value="Genomic_DNA"/>
</dbReference>
<dbReference type="PRINTS" id="PR00131">
    <property type="entry name" value="GLHYDRLASE1"/>
</dbReference>
<evidence type="ECO:0000256" key="3">
    <source>
        <dbReference type="ARBA" id="ARBA00023295"/>
    </source>
</evidence>
<evidence type="ECO:0000313" key="5">
    <source>
        <dbReference type="EMBL" id="OGZ62047.1"/>
    </source>
</evidence>
<evidence type="ECO:0000256" key="1">
    <source>
        <dbReference type="ARBA" id="ARBA00010838"/>
    </source>
</evidence>
<dbReference type="Gene3D" id="3.20.20.80">
    <property type="entry name" value="Glycosidases"/>
    <property type="match status" value="1"/>
</dbReference>
<dbReference type="PANTHER" id="PTHR10353">
    <property type="entry name" value="GLYCOSYL HYDROLASE"/>
    <property type="match status" value="1"/>
</dbReference>
<keyword evidence="2" id="KW-0378">Hydrolase</keyword>
<gene>
    <name evidence="5" type="ORF">A3F94_02345</name>
</gene>
<dbReference type="Pfam" id="PF00232">
    <property type="entry name" value="Glyco_hydro_1"/>
    <property type="match status" value="2"/>
</dbReference>
<evidence type="ECO:0000313" key="6">
    <source>
        <dbReference type="Proteomes" id="UP000176770"/>
    </source>
</evidence>
<dbReference type="InterPro" id="IPR001360">
    <property type="entry name" value="Glyco_hydro_1"/>
</dbReference>
<dbReference type="InterPro" id="IPR017853">
    <property type="entry name" value="GH"/>
</dbReference>
<dbReference type="SUPFAM" id="SSF51445">
    <property type="entry name" value="(Trans)glycosidases"/>
    <property type="match status" value="1"/>
</dbReference>
<proteinExistence type="inferred from homology"/>
<evidence type="ECO:0000256" key="4">
    <source>
        <dbReference type="RuleBase" id="RU003690"/>
    </source>
</evidence>
<dbReference type="STRING" id="1802165.A3F94_02345"/>
<name>A0A1G2HHU9_9BACT</name>
<dbReference type="PANTHER" id="PTHR10353:SF209">
    <property type="entry name" value="GALACTOLIPID GALACTOSYLTRANSFERASE SFR2, CHLOROPLASTIC"/>
    <property type="match status" value="1"/>
</dbReference>
<comment type="similarity">
    <text evidence="1 4">Belongs to the glycosyl hydrolase 1 family.</text>
</comment>
<dbReference type="Proteomes" id="UP000176770">
    <property type="component" value="Unassembled WGS sequence"/>
</dbReference>
<keyword evidence="3" id="KW-0326">Glycosidase</keyword>
<comment type="caution">
    <text evidence="5">The sequence shown here is derived from an EMBL/GenBank/DDBJ whole genome shotgun (WGS) entry which is preliminary data.</text>
</comment>
<accession>A0A1G2HHU9</accession>
<organism evidence="5 6">
    <name type="scientific">Candidatus Spechtbacteria bacterium RIFCSPLOWO2_12_FULL_38_22</name>
    <dbReference type="NCBI Taxonomy" id="1802165"/>
    <lineage>
        <taxon>Bacteria</taxon>
        <taxon>Candidatus Spechtiibacteriota</taxon>
    </lineage>
</organism>
<evidence type="ECO:0008006" key="7">
    <source>
        <dbReference type="Google" id="ProtNLM"/>
    </source>
</evidence>
<dbReference type="GO" id="GO:0005975">
    <property type="term" value="P:carbohydrate metabolic process"/>
    <property type="evidence" value="ECO:0007669"/>
    <property type="project" value="InterPro"/>
</dbReference>
<protein>
    <recommendedName>
        <fullName evidence="7">Beta-glucosidase</fullName>
    </recommendedName>
</protein>